<name>A0A5B8UXF6_9SPHI</name>
<sequence>MMAKQFLFILLPFALASMSYRQQPQNHAPVVKIIAPANNAGFSPGAQVSYQVSVADKEDGDTRYDEINVKEIVLELQYVKDKAKASAMVNKPFDDAPGLAVMRSSNCFNCHDFNGKSIGPSFLEISKRYPATTANTDSLVKRVKDGSAGIWGLREKMPPHPELSAQEIKSAIQWIFKNAADQGMMYYDATPGIIRLPAIKTGAYVLTASYTDHGIKNTAEKHLTGYDRIVIVAK</sequence>
<evidence type="ECO:0000256" key="5">
    <source>
        <dbReference type="ARBA" id="ARBA00023004"/>
    </source>
</evidence>
<dbReference type="EMBL" id="CP042436">
    <property type="protein sequence ID" value="QEC63770.1"/>
    <property type="molecule type" value="Genomic_DNA"/>
</dbReference>
<dbReference type="Proteomes" id="UP000321479">
    <property type="component" value="Chromosome"/>
</dbReference>
<proteinExistence type="predicted"/>
<dbReference type="Gene3D" id="1.10.760.10">
    <property type="entry name" value="Cytochrome c-like domain"/>
    <property type="match status" value="1"/>
</dbReference>
<comment type="PTM">
    <text evidence="6">Binds 1 heme c group covalently per subunit.</text>
</comment>
<evidence type="ECO:0000256" key="2">
    <source>
        <dbReference type="ARBA" id="ARBA00022617"/>
    </source>
</evidence>
<dbReference type="PRINTS" id="PR00606">
    <property type="entry name" value="CYTCHROMECID"/>
</dbReference>
<dbReference type="Pfam" id="PF00034">
    <property type="entry name" value="Cytochrom_C"/>
    <property type="match status" value="1"/>
</dbReference>
<feature type="domain" description="Cytochrome c" evidence="8">
    <location>
        <begin position="93"/>
        <end position="179"/>
    </location>
</feature>
<evidence type="ECO:0000313" key="10">
    <source>
        <dbReference type="Proteomes" id="UP000321479"/>
    </source>
</evidence>
<keyword evidence="7" id="KW-0732">Signal</keyword>
<keyword evidence="3 6" id="KW-0479">Metal-binding</keyword>
<gene>
    <name evidence="9" type="ORF">FRZ54_14720</name>
</gene>
<feature type="binding site" description="covalent" evidence="6">
    <location>
        <position position="107"/>
    </location>
    <ligand>
        <name>heme c</name>
        <dbReference type="ChEBI" id="CHEBI:61717"/>
    </ligand>
</feature>
<keyword evidence="10" id="KW-1185">Reference proteome</keyword>
<evidence type="ECO:0000256" key="1">
    <source>
        <dbReference type="ARBA" id="ARBA00022448"/>
    </source>
</evidence>
<accession>A0A5B8UXF6</accession>
<keyword evidence="2 6" id="KW-0349">Heme</keyword>
<evidence type="ECO:0000256" key="7">
    <source>
        <dbReference type="SAM" id="SignalP"/>
    </source>
</evidence>
<keyword evidence="1" id="KW-0813">Transport</keyword>
<dbReference type="GO" id="GO:0009055">
    <property type="term" value="F:electron transfer activity"/>
    <property type="evidence" value="ECO:0007669"/>
    <property type="project" value="InterPro"/>
</dbReference>
<reference evidence="9 10" key="1">
    <citation type="journal article" date="2017" name="Curr. Microbiol.">
        <title>Mucilaginibacter ginsenosidivorans sp. nov., Isolated from Soil of Ginseng Field.</title>
        <authorList>
            <person name="Kim M.M."/>
            <person name="Siddiqi M.Z."/>
            <person name="Im W.T."/>
        </authorList>
    </citation>
    <scope>NUCLEOTIDE SEQUENCE [LARGE SCALE GENOMIC DNA]</scope>
    <source>
        <strain evidence="9 10">Gsoil 3017</strain>
    </source>
</reference>
<dbReference type="GO" id="GO:0005506">
    <property type="term" value="F:iron ion binding"/>
    <property type="evidence" value="ECO:0007669"/>
    <property type="project" value="InterPro"/>
</dbReference>
<dbReference type="SUPFAM" id="SSF46626">
    <property type="entry name" value="Cytochrome c"/>
    <property type="match status" value="1"/>
</dbReference>
<keyword evidence="4" id="KW-0249">Electron transport</keyword>
<evidence type="ECO:0000313" key="9">
    <source>
        <dbReference type="EMBL" id="QEC63770.1"/>
    </source>
</evidence>
<evidence type="ECO:0000256" key="4">
    <source>
        <dbReference type="ARBA" id="ARBA00022982"/>
    </source>
</evidence>
<dbReference type="PROSITE" id="PS51007">
    <property type="entry name" value="CYTC"/>
    <property type="match status" value="1"/>
</dbReference>
<dbReference type="GO" id="GO:0020037">
    <property type="term" value="F:heme binding"/>
    <property type="evidence" value="ECO:0007669"/>
    <property type="project" value="InterPro"/>
</dbReference>
<organism evidence="9 10">
    <name type="scientific">Mucilaginibacter ginsenosidivorans</name>
    <dbReference type="NCBI Taxonomy" id="398053"/>
    <lineage>
        <taxon>Bacteria</taxon>
        <taxon>Pseudomonadati</taxon>
        <taxon>Bacteroidota</taxon>
        <taxon>Sphingobacteriia</taxon>
        <taxon>Sphingobacteriales</taxon>
        <taxon>Sphingobacteriaceae</taxon>
        <taxon>Mucilaginibacter</taxon>
    </lineage>
</organism>
<feature type="chain" id="PRO_5022932980" evidence="7">
    <location>
        <begin position="17"/>
        <end position="234"/>
    </location>
</feature>
<evidence type="ECO:0000256" key="3">
    <source>
        <dbReference type="ARBA" id="ARBA00022723"/>
    </source>
</evidence>
<dbReference type="AlphaFoldDB" id="A0A5B8UXF6"/>
<evidence type="ECO:0000256" key="6">
    <source>
        <dbReference type="PIRSR" id="PIRSR602324-1"/>
    </source>
</evidence>
<evidence type="ECO:0000259" key="8">
    <source>
        <dbReference type="PROSITE" id="PS51007"/>
    </source>
</evidence>
<dbReference type="InterPro" id="IPR002324">
    <property type="entry name" value="Cyt_c_ID"/>
</dbReference>
<dbReference type="KEGG" id="mgin:FRZ54_14720"/>
<feature type="signal peptide" evidence="7">
    <location>
        <begin position="1"/>
        <end position="16"/>
    </location>
</feature>
<dbReference type="InterPro" id="IPR036909">
    <property type="entry name" value="Cyt_c-like_dom_sf"/>
</dbReference>
<feature type="binding site" description="covalent" evidence="6">
    <location>
        <position position="157"/>
    </location>
    <ligand>
        <name>heme c</name>
        <dbReference type="ChEBI" id="CHEBI:61717"/>
    </ligand>
</feature>
<protein>
    <submittedName>
        <fullName evidence="9">C-type cytochrome</fullName>
    </submittedName>
</protein>
<feature type="binding site" description="covalent" evidence="6">
    <location>
        <position position="111"/>
    </location>
    <ligand>
        <name>heme c</name>
        <dbReference type="ChEBI" id="CHEBI:61717"/>
    </ligand>
</feature>
<dbReference type="InterPro" id="IPR009056">
    <property type="entry name" value="Cyt_c-like_dom"/>
</dbReference>
<keyword evidence="5 6" id="KW-0408">Iron</keyword>
<dbReference type="RefSeq" id="WP_147032344.1">
    <property type="nucleotide sequence ID" value="NZ_CP042436.1"/>
</dbReference>
<dbReference type="OrthoDB" id="9816308at2"/>